<dbReference type="HAMAP" id="MF_01038">
    <property type="entry name" value="GpmI"/>
    <property type="match status" value="1"/>
</dbReference>
<keyword evidence="7 10" id="KW-0464">Manganese</keyword>
<dbReference type="GO" id="GO:0004619">
    <property type="term" value="F:phosphoglycerate mutase activity"/>
    <property type="evidence" value="ECO:0007669"/>
    <property type="project" value="UniProtKB-UniRule"/>
</dbReference>
<evidence type="ECO:0000259" key="15">
    <source>
        <dbReference type="Pfam" id="PF06415"/>
    </source>
</evidence>
<comment type="catalytic activity">
    <reaction evidence="1 10">
        <text>(2R)-2-phosphoglycerate = (2R)-3-phosphoglycerate</text>
        <dbReference type="Rhea" id="RHEA:15901"/>
        <dbReference type="ChEBI" id="CHEBI:58272"/>
        <dbReference type="ChEBI" id="CHEBI:58289"/>
        <dbReference type="EC" id="5.4.2.12"/>
    </reaction>
</comment>
<evidence type="ECO:0000313" key="17">
    <source>
        <dbReference type="Proteomes" id="UP000242469"/>
    </source>
</evidence>
<feature type="binding site" evidence="10 13">
    <location>
        <position position="479"/>
    </location>
    <ligand>
        <name>Mn(2+)</name>
        <dbReference type="ChEBI" id="CHEBI:29035"/>
        <label>1</label>
    </ligand>
</feature>
<feature type="binding site" evidence="10 12">
    <location>
        <position position="352"/>
    </location>
    <ligand>
        <name>substrate</name>
    </ligand>
</feature>
<dbReference type="NCBIfam" id="TIGR01307">
    <property type="entry name" value="pgm_bpd_ind"/>
    <property type="match status" value="1"/>
</dbReference>
<dbReference type="InterPro" id="IPR005995">
    <property type="entry name" value="Pgm_bpd_ind"/>
</dbReference>
<feature type="domain" description="Metalloenzyme" evidence="14">
    <location>
        <begin position="23"/>
        <end position="517"/>
    </location>
</feature>
<dbReference type="InterPro" id="IPR017850">
    <property type="entry name" value="Alkaline_phosphatase_core_sf"/>
</dbReference>
<feature type="binding site" evidence="10 12">
    <location>
        <position position="138"/>
    </location>
    <ligand>
        <name>substrate</name>
    </ligand>
</feature>
<comment type="cofactor">
    <cofactor evidence="10">
        <name>Mn(2+)</name>
        <dbReference type="ChEBI" id="CHEBI:29035"/>
    </cofactor>
    <text evidence="10">Binds 2 manganese ions per subunit.</text>
</comment>
<evidence type="ECO:0000256" key="11">
    <source>
        <dbReference type="PIRSR" id="PIRSR001492-1"/>
    </source>
</evidence>
<evidence type="ECO:0000256" key="6">
    <source>
        <dbReference type="ARBA" id="ARBA00023152"/>
    </source>
</evidence>
<feature type="binding site" evidence="10 13">
    <location>
        <position position="423"/>
    </location>
    <ligand>
        <name>Mn(2+)</name>
        <dbReference type="ChEBI" id="CHEBI:29035"/>
        <label>1</label>
    </ligand>
</feature>
<keyword evidence="8 10" id="KW-0413">Isomerase</keyword>
<dbReference type="InterPro" id="IPR006124">
    <property type="entry name" value="Metalloenzyme"/>
</dbReference>
<dbReference type="Pfam" id="PF01676">
    <property type="entry name" value="Metalloenzyme"/>
    <property type="match status" value="1"/>
</dbReference>
<feature type="binding site" evidence="10 13">
    <location>
        <position position="28"/>
    </location>
    <ligand>
        <name>Mn(2+)</name>
        <dbReference type="ChEBI" id="CHEBI:29035"/>
        <label>2</label>
    </ligand>
</feature>
<keyword evidence="17" id="KW-1185">Reference proteome</keyword>
<evidence type="ECO:0000256" key="4">
    <source>
        <dbReference type="ARBA" id="ARBA00012026"/>
    </source>
</evidence>
<dbReference type="GO" id="GO:0030145">
    <property type="term" value="F:manganese ion binding"/>
    <property type="evidence" value="ECO:0007669"/>
    <property type="project" value="UniProtKB-UniRule"/>
</dbReference>
<keyword evidence="5 10" id="KW-0479">Metal-binding</keyword>
<protein>
    <recommendedName>
        <fullName evidence="9 10">2,3-bisphosphoglycerate-independent phosphoglycerate mutase</fullName>
        <shortName evidence="10">BPG-independent PGAM</shortName>
        <shortName evidence="10">Phosphoglyceromutase</shortName>
        <shortName evidence="10">iPGM</shortName>
        <ecNumber evidence="4 10">5.4.2.12</ecNumber>
    </recommendedName>
</protein>
<feature type="binding site" evidence="10 12">
    <location>
        <position position="200"/>
    </location>
    <ligand>
        <name>substrate</name>
    </ligand>
</feature>
<evidence type="ECO:0000256" key="2">
    <source>
        <dbReference type="ARBA" id="ARBA00004798"/>
    </source>
</evidence>
<feature type="binding site" evidence="10 13">
    <location>
        <position position="460"/>
    </location>
    <ligand>
        <name>Mn(2+)</name>
        <dbReference type="ChEBI" id="CHEBI:29035"/>
        <label>2</label>
    </ligand>
</feature>
<evidence type="ECO:0000313" key="16">
    <source>
        <dbReference type="EMBL" id="SEA73775.1"/>
    </source>
</evidence>
<feature type="binding site" evidence="10 12">
    <location>
        <begin position="168"/>
        <end position="169"/>
    </location>
    <ligand>
        <name>substrate</name>
    </ligand>
</feature>
<dbReference type="GO" id="GO:0005829">
    <property type="term" value="C:cytosol"/>
    <property type="evidence" value="ECO:0007669"/>
    <property type="project" value="TreeGrafter"/>
</dbReference>
<evidence type="ECO:0000256" key="8">
    <source>
        <dbReference type="ARBA" id="ARBA00023235"/>
    </source>
</evidence>
<feature type="binding site" evidence="10 13">
    <location>
        <position position="419"/>
    </location>
    <ligand>
        <name>Mn(2+)</name>
        <dbReference type="ChEBI" id="CHEBI:29035"/>
        <label>1</label>
    </ligand>
</feature>
<gene>
    <name evidence="10" type="primary">gpmI</name>
    <name evidence="16" type="ORF">SAMN02745729_106167</name>
</gene>
<dbReference type="Gene3D" id="3.40.1450.10">
    <property type="entry name" value="BPG-independent phosphoglycerate mutase, domain B"/>
    <property type="match status" value="1"/>
</dbReference>
<evidence type="ECO:0000256" key="12">
    <source>
        <dbReference type="PIRSR" id="PIRSR001492-2"/>
    </source>
</evidence>
<dbReference type="CDD" id="cd16010">
    <property type="entry name" value="iPGM"/>
    <property type="match status" value="1"/>
</dbReference>
<feature type="binding site" evidence="10 12">
    <location>
        <begin position="277"/>
        <end position="280"/>
    </location>
    <ligand>
        <name>substrate</name>
    </ligand>
</feature>
<reference evidence="17" key="1">
    <citation type="submission" date="2016-10" db="EMBL/GenBank/DDBJ databases">
        <authorList>
            <person name="Varghese N."/>
            <person name="Submissions S."/>
        </authorList>
    </citation>
    <scope>NUCLEOTIDE SEQUENCE [LARGE SCALE GENOMIC DNA]</scope>
    <source>
        <strain evidence="17">DSM 11526</strain>
    </source>
</reference>
<dbReference type="PANTHER" id="PTHR31637:SF0">
    <property type="entry name" value="2,3-BISPHOSPHOGLYCERATE-INDEPENDENT PHOSPHOGLYCERATE MUTASE"/>
    <property type="match status" value="1"/>
</dbReference>
<dbReference type="EMBL" id="FNRJ01000006">
    <property type="protein sequence ID" value="SEA73775.1"/>
    <property type="molecule type" value="Genomic_DNA"/>
</dbReference>
<dbReference type="EC" id="5.4.2.12" evidence="4 10"/>
<dbReference type="GO" id="GO:0006007">
    <property type="term" value="P:glucose catabolic process"/>
    <property type="evidence" value="ECO:0007669"/>
    <property type="project" value="InterPro"/>
</dbReference>
<dbReference type="FunFam" id="3.40.1450.10:FF:000001">
    <property type="entry name" value="2,3-bisphosphoglycerate-independent phosphoglycerate mutase"/>
    <property type="match status" value="1"/>
</dbReference>
<evidence type="ECO:0000256" key="1">
    <source>
        <dbReference type="ARBA" id="ARBA00000370"/>
    </source>
</evidence>
<evidence type="ECO:0000256" key="3">
    <source>
        <dbReference type="ARBA" id="ARBA00008819"/>
    </source>
</evidence>
<feature type="binding site" evidence="10 12">
    <location>
        <position position="206"/>
    </location>
    <ligand>
        <name>substrate</name>
    </ligand>
</feature>
<comment type="subunit">
    <text evidence="10">Monomer.</text>
</comment>
<dbReference type="InterPro" id="IPR036646">
    <property type="entry name" value="PGAM_B_sf"/>
</dbReference>
<evidence type="ECO:0000256" key="7">
    <source>
        <dbReference type="ARBA" id="ARBA00023211"/>
    </source>
</evidence>
<organism evidence="16 17">
    <name type="scientific">Marinobacterium iners DSM 11526</name>
    <dbReference type="NCBI Taxonomy" id="1122198"/>
    <lineage>
        <taxon>Bacteria</taxon>
        <taxon>Pseudomonadati</taxon>
        <taxon>Pseudomonadota</taxon>
        <taxon>Gammaproteobacteria</taxon>
        <taxon>Oceanospirillales</taxon>
        <taxon>Oceanospirillaceae</taxon>
        <taxon>Marinobacterium</taxon>
    </lineage>
</organism>
<evidence type="ECO:0000256" key="13">
    <source>
        <dbReference type="PIRSR" id="PIRSR001492-3"/>
    </source>
</evidence>
<dbReference type="Proteomes" id="UP000242469">
    <property type="component" value="Unassembled WGS sequence"/>
</dbReference>
<feature type="binding site" evidence="10 13">
    <location>
        <position position="77"/>
    </location>
    <ligand>
        <name>Mn(2+)</name>
        <dbReference type="ChEBI" id="CHEBI:29035"/>
        <label>2</label>
    </ligand>
</feature>
<dbReference type="STRING" id="1122198.SAMN02745729_106167"/>
<evidence type="ECO:0000256" key="5">
    <source>
        <dbReference type="ARBA" id="ARBA00022723"/>
    </source>
</evidence>
<dbReference type="AlphaFoldDB" id="A0A1H4DLX6"/>
<dbReference type="GO" id="GO:0006096">
    <property type="term" value="P:glycolytic process"/>
    <property type="evidence" value="ECO:0007669"/>
    <property type="project" value="UniProtKB-UniRule"/>
</dbReference>
<dbReference type="UniPathway" id="UPA00109">
    <property type="reaction ID" value="UER00186"/>
</dbReference>
<feature type="active site" description="Phosphoserine intermediate" evidence="10 11">
    <location>
        <position position="77"/>
    </location>
</feature>
<name>A0A1H4DLX6_9GAMM</name>
<comment type="function">
    <text evidence="10">Catalyzes the interconversion of 2-phosphoglycerate and 3-phosphoglycerate.</text>
</comment>
<keyword evidence="6 10" id="KW-0324">Glycolysis</keyword>
<accession>A0A1H4DLX6</accession>
<dbReference type="SUPFAM" id="SSF53649">
    <property type="entry name" value="Alkaline phosphatase-like"/>
    <property type="match status" value="1"/>
</dbReference>
<dbReference type="PIRSF" id="PIRSF001492">
    <property type="entry name" value="IPGAM"/>
    <property type="match status" value="1"/>
</dbReference>
<proteinExistence type="inferred from homology"/>
<dbReference type="SUPFAM" id="SSF64158">
    <property type="entry name" value="2,3-Bisphosphoglycerate-independent phosphoglycerate mutase, substrate-binding domain"/>
    <property type="match status" value="1"/>
</dbReference>
<dbReference type="InterPro" id="IPR011258">
    <property type="entry name" value="BPG-indep_PGM_N"/>
</dbReference>
<comment type="pathway">
    <text evidence="2 10">Carbohydrate degradation; glycolysis; pyruvate from D-glyceraldehyde 3-phosphate: step 3/5.</text>
</comment>
<evidence type="ECO:0000256" key="9">
    <source>
        <dbReference type="ARBA" id="ARBA00071648"/>
    </source>
</evidence>
<feature type="binding site" evidence="10 13">
    <location>
        <position position="461"/>
    </location>
    <ligand>
        <name>Mn(2+)</name>
        <dbReference type="ChEBI" id="CHEBI:29035"/>
        <label>2</label>
    </ligand>
</feature>
<feature type="domain" description="BPG-independent PGAM N-terminal" evidence="15">
    <location>
        <begin position="97"/>
        <end position="315"/>
    </location>
</feature>
<dbReference type="Pfam" id="PF06415">
    <property type="entry name" value="iPGM_N"/>
    <property type="match status" value="1"/>
</dbReference>
<sequence>MAACFLTDRTELLIMTDARATKALIILDGFGVESTPSSAVDAARTPTWDRLLASNPNSRIQTSGMAVGLPEGQMGNSEVGHMNIGAGRTVYQNFTRISKSIADGDFFENPVLCEAMDKAIEQGRAVHVLGLLSPGGVHSHENHMFALLEMAVKRGAKQVYLHAILDGRDMPPRSAEPSINAAEAVFERLGTGAIATVVGRYFAMDRDNRWDRVELAYNAMTNGDAPQQANSALEALHNAYARDENDEFVQATVIVDETAQPVGLIADGDTVICANFRPDRAREITRTFVDGDVFTGFDRKQRPDLSAYVMLTEYSADIAARVAYPPEAIHNDLGEYLSSLGKTQLRISETEKYAHVTFFFNGGQEAVYPGEERILVPSPQVATYDLQPEMSAPEVTDKLCDAIRSGRFDLIVCNFANGDMVGHTGKFDAAVQAVETVDQCLTRVLAALKEVDGEALITADHGNVELMVDPDSGQPHTAHTTWPVALIYDGPRTGSVKLSDGALCDLAPTLLALMGLESPKEMTGHSLVSLG</sequence>
<dbReference type="Gene3D" id="3.40.720.10">
    <property type="entry name" value="Alkaline Phosphatase, subunit A"/>
    <property type="match status" value="1"/>
</dbReference>
<comment type="similarity">
    <text evidence="3 10">Belongs to the BPG-independent phosphoglycerate mutase family.</text>
</comment>
<dbReference type="PANTHER" id="PTHR31637">
    <property type="entry name" value="2,3-BISPHOSPHOGLYCERATE-INDEPENDENT PHOSPHOGLYCERATE MUTASE"/>
    <property type="match status" value="1"/>
</dbReference>
<evidence type="ECO:0000259" key="14">
    <source>
        <dbReference type="Pfam" id="PF01676"/>
    </source>
</evidence>
<evidence type="ECO:0000256" key="10">
    <source>
        <dbReference type="HAMAP-Rule" id="MF_01038"/>
    </source>
</evidence>